<dbReference type="Proteomes" id="UP001221142">
    <property type="component" value="Unassembled WGS sequence"/>
</dbReference>
<feature type="non-terminal residue" evidence="1">
    <location>
        <position position="134"/>
    </location>
</feature>
<accession>A0AAD7F8W4</accession>
<dbReference type="AlphaFoldDB" id="A0AAD7F8W4"/>
<evidence type="ECO:0008006" key="3">
    <source>
        <dbReference type="Google" id="ProtNLM"/>
    </source>
</evidence>
<comment type="caution">
    <text evidence="1">The sequence shown here is derived from an EMBL/GenBank/DDBJ whole genome shotgun (WGS) entry which is preliminary data.</text>
</comment>
<evidence type="ECO:0000313" key="2">
    <source>
        <dbReference type="Proteomes" id="UP001221142"/>
    </source>
</evidence>
<organism evidence="1 2">
    <name type="scientific">Roridomyces roridus</name>
    <dbReference type="NCBI Taxonomy" id="1738132"/>
    <lineage>
        <taxon>Eukaryota</taxon>
        <taxon>Fungi</taxon>
        <taxon>Dikarya</taxon>
        <taxon>Basidiomycota</taxon>
        <taxon>Agaricomycotina</taxon>
        <taxon>Agaricomycetes</taxon>
        <taxon>Agaricomycetidae</taxon>
        <taxon>Agaricales</taxon>
        <taxon>Marasmiineae</taxon>
        <taxon>Mycenaceae</taxon>
        <taxon>Roridomyces</taxon>
    </lineage>
</organism>
<reference evidence="1" key="1">
    <citation type="submission" date="2023-03" db="EMBL/GenBank/DDBJ databases">
        <title>Massive genome expansion in bonnet fungi (Mycena s.s.) driven by repeated elements and novel gene families across ecological guilds.</title>
        <authorList>
            <consortium name="Lawrence Berkeley National Laboratory"/>
            <person name="Harder C.B."/>
            <person name="Miyauchi S."/>
            <person name="Viragh M."/>
            <person name="Kuo A."/>
            <person name="Thoen E."/>
            <person name="Andreopoulos B."/>
            <person name="Lu D."/>
            <person name="Skrede I."/>
            <person name="Drula E."/>
            <person name="Henrissat B."/>
            <person name="Morin E."/>
            <person name="Kohler A."/>
            <person name="Barry K."/>
            <person name="LaButti K."/>
            <person name="Morin E."/>
            <person name="Salamov A."/>
            <person name="Lipzen A."/>
            <person name="Mereny Z."/>
            <person name="Hegedus B."/>
            <person name="Baldrian P."/>
            <person name="Stursova M."/>
            <person name="Weitz H."/>
            <person name="Taylor A."/>
            <person name="Grigoriev I.V."/>
            <person name="Nagy L.G."/>
            <person name="Martin F."/>
            <person name="Kauserud H."/>
        </authorList>
    </citation>
    <scope>NUCLEOTIDE SEQUENCE</scope>
    <source>
        <strain evidence="1">9284</strain>
    </source>
</reference>
<name>A0AAD7F8W4_9AGAR</name>
<protein>
    <recommendedName>
        <fullName evidence="3">F-box domain-containing protein</fullName>
    </recommendedName>
</protein>
<gene>
    <name evidence="1" type="ORF">FB45DRAFT_1126979</name>
</gene>
<proteinExistence type="predicted"/>
<feature type="non-terminal residue" evidence="1">
    <location>
        <position position="1"/>
    </location>
</feature>
<evidence type="ECO:0000313" key="1">
    <source>
        <dbReference type="EMBL" id="KAJ7609521.1"/>
    </source>
</evidence>
<sequence>VDMITDIRAIIKSNAPPTDIQAHTIRTLLASSLSELSRLDEQIHQVSTTLVELQQRRLVQQQQVDSVKGALSCIRTVPTEILSEIFLVCRDDTLDSTGYCIFDATKAPLLLTHVSSRWRAVCLSNPNLWRSFHV</sequence>
<keyword evidence="2" id="KW-1185">Reference proteome</keyword>
<dbReference type="EMBL" id="JARKIF010000040">
    <property type="protein sequence ID" value="KAJ7609521.1"/>
    <property type="molecule type" value="Genomic_DNA"/>
</dbReference>